<gene>
    <name evidence="2" type="ORF">K435DRAFT_889515</name>
</gene>
<evidence type="ECO:0000313" key="2">
    <source>
        <dbReference type="EMBL" id="THU78035.1"/>
    </source>
</evidence>
<feature type="compositionally biased region" description="Basic and acidic residues" evidence="1">
    <location>
        <begin position="59"/>
        <end position="98"/>
    </location>
</feature>
<reference evidence="2 3" key="1">
    <citation type="journal article" date="2019" name="Nat. Ecol. Evol.">
        <title>Megaphylogeny resolves global patterns of mushroom evolution.</title>
        <authorList>
            <person name="Varga T."/>
            <person name="Krizsan K."/>
            <person name="Foldi C."/>
            <person name="Dima B."/>
            <person name="Sanchez-Garcia M."/>
            <person name="Sanchez-Ramirez S."/>
            <person name="Szollosi G.J."/>
            <person name="Szarkandi J.G."/>
            <person name="Papp V."/>
            <person name="Albert L."/>
            <person name="Andreopoulos W."/>
            <person name="Angelini C."/>
            <person name="Antonin V."/>
            <person name="Barry K.W."/>
            <person name="Bougher N.L."/>
            <person name="Buchanan P."/>
            <person name="Buyck B."/>
            <person name="Bense V."/>
            <person name="Catcheside P."/>
            <person name="Chovatia M."/>
            <person name="Cooper J."/>
            <person name="Damon W."/>
            <person name="Desjardin D."/>
            <person name="Finy P."/>
            <person name="Geml J."/>
            <person name="Haridas S."/>
            <person name="Hughes K."/>
            <person name="Justo A."/>
            <person name="Karasinski D."/>
            <person name="Kautmanova I."/>
            <person name="Kiss B."/>
            <person name="Kocsube S."/>
            <person name="Kotiranta H."/>
            <person name="LaButti K.M."/>
            <person name="Lechner B.E."/>
            <person name="Liimatainen K."/>
            <person name="Lipzen A."/>
            <person name="Lukacs Z."/>
            <person name="Mihaltcheva S."/>
            <person name="Morgado L.N."/>
            <person name="Niskanen T."/>
            <person name="Noordeloos M.E."/>
            <person name="Ohm R.A."/>
            <person name="Ortiz-Santana B."/>
            <person name="Ovrebo C."/>
            <person name="Racz N."/>
            <person name="Riley R."/>
            <person name="Savchenko A."/>
            <person name="Shiryaev A."/>
            <person name="Soop K."/>
            <person name="Spirin V."/>
            <person name="Szebenyi C."/>
            <person name="Tomsovsky M."/>
            <person name="Tulloss R.E."/>
            <person name="Uehling J."/>
            <person name="Grigoriev I.V."/>
            <person name="Vagvolgyi C."/>
            <person name="Papp T."/>
            <person name="Martin F.M."/>
            <person name="Miettinen O."/>
            <person name="Hibbett D.S."/>
            <person name="Nagy L.G."/>
        </authorList>
    </citation>
    <scope>NUCLEOTIDE SEQUENCE [LARGE SCALE GENOMIC DNA]</scope>
    <source>
        <strain evidence="2 3">CBS 962.96</strain>
    </source>
</reference>
<feature type="region of interest" description="Disordered" evidence="1">
    <location>
        <begin position="59"/>
        <end position="109"/>
    </location>
</feature>
<organism evidence="2 3">
    <name type="scientific">Dendrothele bispora (strain CBS 962.96)</name>
    <dbReference type="NCBI Taxonomy" id="1314807"/>
    <lineage>
        <taxon>Eukaryota</taxon>
        <taxon>Fungi</taxon>
        <taxon>Dikarya</taxon>
        <taxon>Basidiomycota</taxon>
        <taxon>Agaricomycotina</taxon>
        <taxon>Agaricomycetes</taxon>
        <taxon>Agaricomycetidae</taxon>
        <taxon>Agaricales</taxon>
        <taxon>Agaricales incertae sedis</taxon>
        <taxon>Dendrothele</taxon>
    </lineage>
</organism>
<dbReference type="AlphaFoldDB" id="A0A4V4HB46"/>
<dbReference type="EMBL" id="ML180276">
    <property type="protein sequence ID" value="THU78035.1"/>
    <property type="molecule type" value="Genomic_DNA"/>
</dbReference>
<protein>
    <submittedName>
        <fullName evidence="2">Uncharacterized protein</fullName>
    </submittedName>
</protein>
<accession>A0A4V4HB46</accession>
<sequence>MSVATNPLWEYFHKGELKNSSQYETIDAELALMEALADAEEDEIPDAVLLQKNWGIDCDQREKEHRKEEREAEKRRQEAEKEAAQRAEKERVATERKAATAAKRKAAEA</sequence>
<dbReference type="Proteomes" id="UP000297245">
    <property type="component" value="Unassembled WGS sequence"/>
</dbReference>
<proteinExistence type="predicted"/>
<keyword evidence="3" id="KW-1185">Reference proteome</keyword>
<name>A0A4V4HB46_DENBC</name>
<evidence type="ECO:0000256" key="1">
    <source>
        <dbReference type="SAM" id="MobiDB-lite"/>
    </source>
</evidence>
<evidence type="ECO:0000313" key="3">
    <source>
        <dbReference type="Proteomes" id="UP000297245"/>
    </source>
</evidence>